<evidence type="ECO:0000313" key="4">
    <source>
        <dbReference type="Proteomes" id="UP000031189"/>
    </source>
</evidence>
<protein>
    <submittedName>
        <fullName evidence="3">Uncharacterized protein</fullName>
    </submittedName>
</protein>
<name>A0A0B3W161_9FIRM</name>
<keyword evidence="4" id="KW-1185">Reference proteome</keyword>
<dbReference type="EMBL" id="JWHR01000128">
    <property type="protein sequence ID" value="KHS56032.1"/>
    <property type="molecule type" value="Genomic_DNA"/>
</dbReference>
<comment type="caution">
    <text evidence="3">The sequence shown here is derived from an EMBL/GenBank/DDBJ whole genome shotgun (WGS) entry which is preliminary data.</text>
</comment>
<feature type="region of interest" description="Disordered" evidence="1">
    <location>
        <begin position="104"/>
        <end position="132"/>
    </location>
</feature>
<dbReference type="AlphaFoldDB" id="A0A0B3W161"/>
<accession>A0A0B3W161</accession>
<organism evidence="3 4">
    <name type="scientific">Terrisporobacter othiniensis</name>
    <dbReference type="NCBI Taxonomy" id="1577792"/>
    <lineage>
        <taxon>Bacteria</taxon>
        <taxon>Bacillati</taxon>
        <taxon>Bacillota</taxon>
        <taxon>Clostridia</taxon>
        <taxon>Peptostreptococcales</taxon>
        <taxon>Peptostreptococcaceae</taxon>
        <taxon>Terrisporobacter</taxon>
    </lineage>
</organism>
<proteinExistence type="predicted"/>
<dbReference type="STRING" id="1577792.QX51_16060"/>
<evidence type="ECO:0000313" key="3">
    <source>
        <dbReference type="EMBL" id="KHS56032.1"/>
    </source>
</evidence>
<evidence type="ECO:0000256" key="1">
    <source>
        <dbReference type="SAM" id="MobiDB-lite"/>
    </source>
</evidence>
<dbReference type="OrthoDB" id="9971713at2"/>
<reference evidence="3 4" key="1">
    <citation type="submission" date="2014-12" db="EMBL/GenBank/DDBJ databases">
        <title>Draft genome sequence of Terrisporobacter sp. 08-306576, isolated from the blood culture of a bacteremia patient.</title>
        <authorList>
            <person name="Lund L.C."/>
            <person name="Sydenham T.V."/>
            <person name="Hogh S.V."/>
            <person name="Skov M.N."/>
            <person name="Kemp M."/>
            <person name="Justesen U.S."/>
        </authorList>
    </citation>
    <scope>NUCLEOTIDE SEQUENCE [LARGE SCALE GENOMIC DNA]</scope>
    <source>
        <strain evidence="3 4">08-306576</strain>
    </source>
</reference>
<keyword evidence="2" id="KW-0812">Transmembrane</keyword>
<evidence type="ECO:0000256" key="2">
    <source>
        <dbReference type="SAM" id="Phobius"/>
    </source>
</evidence>
<feature type="transmembrane region" description="Helical" evidence="2">
    <location>
        <begin position="20"/>
        <end position="38"/>
    </location>
</feature>
<keyword evidence="2" id="KW-0472">Membrane</keyword>
<gene>
    <name evidence="3" type="ORF">QX51_16060</name>
</gene>
<keyword evidence="2" id="KW-1133">Transmembrane helix</keyword>
<dbReference type="RefSeq" id="WP_039680916.1">
    <property type="nucleotide sequence ID" value="NZ_JWHR01000128.1"/>
</dbReference>
<dbReference type="Proteomes" id="UP000031189">
    <property type="component" value="Unassembled WGS sequence"/>
</dbReference>
<sequence length="132" mass="15750">MKSIECIEHYMDLNKKLRKAIIFGVATAGVAAGAYIGARKIIGLIEDKKLARYYEDGIEEIFRDKERMQFYEDEFIRQEEEEQENLEKAVNEFNSRRLRRDECPHCSENKQSIKNKRREKNQSYKPNNEYYG</sequence>